<dbReference type="InterPro" id="IPR039422">
    <property type="entry name" value="MarR/SlyA-like"/>
</dbReference>
<gene>
    <name evidence="3" type="ORF">KBTEX_00071</name>
</gene>
<organism evidence="3">
    <name type="scientific">uncultured organism</name>
    <dbReference type="NCBI Taxonomy" id="155900"/>
    <lineage>
        <taxon>unclassified sequences</taxon>
        <taxon>environmental samples</taxon>
    </lineage>
</organism>
<dbReference type="InterPro" id="IPR011991">
    <property type="entry name" value="ArsR-like_HTH"/>
</dbReference>
<evidence type="ECO:0000256" key="1">
    <source>
        <dbReference type="SAM" id="Coils"/>
    </source>
</evidence>
<name>A0A5B8R5L9_9ZZZZ</name>
<dbReference type="SUPFAM" id="SSF46785">
    <property type="entry name" value="Winged helix' DNA-binding domain"/>
    <property type="match status" value="1"/>
</dbReference>
<protein>
    <recommendedName>
        <fullName evidence="2">HTH marR-type domain-containing protein</fullName>
    </recommendedName>
</protein>
<dbReference type="InterPro" id="IPR036390">
    <property type="entry name" value="WH_DNA-bd_sf"/>
</dbReference>
<dbReference type="CDD" id="cd00090">
    <property type="entry name" value="HTH_ARSR"/>
    <property type="match status" value="1"/>
</dbReference>
<dbReference type="AlphaFoldDB" id="A0A5B8R5L9"/>
<feature type="domain" description="HTH marR-type" evidence="2">
    <location>
        <begin position="35"/>
        <end position="168"/>
    </location>
</feature>
<dbReference type="PANTHER" id="PTHR33164">
    <property type="entry name" value="TRANSCRIPTIONAL REGULATOR, MARR FAMILY"/>
    <property type="match status" value="1"/>
</dbReference>
<sequence>MPPRLPIGTAYCNIPGMDEQPARDHQPPAEELEIERFIPYRMAVLADWMSRSLAGTYQSRFGISIPEWRVLAHLAREQPLSAGVLSERTNMDKPRVSRALQRMTRNGLIERESDAHDQRVAVIRMSAGGRATYERIAPLAQAWERELLAGLDENDRIELERLLDRLQEQVARMRESSS</sequence>
<dbReference type="InterPro" id="IPR000835">
    <property type="entry name" value="HTH_MarR-typ"/>
</dbReference>
<dbReference type="GO" id="GO:0003700">
    <property type="term" value="F:DNA-binding transcription factor activity"/>
    <property type="evidence" value="ECO:0007669"/>
    <property type="project" value="InterPro"/>
</dbReference>
<accession>A0A5B8R5L9</accession>
<evidence type="ECO:0000259" key="2">
    <source>
        <dbReference type="PROSITE" id="PS50995"/>
    </source>
</evidence>
<keyword evidence="1" id="KW-0175">Coiled coil</keyword>
<dbReference type="GO" id="GO:0006950">
    <property type="term" value="P:response to stress"/>
    <property type="evidence" value="ECO:0007669"/>
    <property type="project" value="TreeGrafter"/>
</dbReference>
<dbReference type="EMBL" id="MN079076">
    <property type="protein sequence ID" value="QEA03771.1"/>
    <property type="molecule type" value="Genomic_DNA"/>
</dbReference>
<dbReference type="PROSITE" id="PS50995">
    <property type="entry name" value="HTH_MARR_2"/>
    <property type="match status" value="1"/>
</dbReference>
<evidence type="ECO:0000313" key="3">
    <source>
        <dbReference type="EMBL" id="QEA03771.1"/>
    </source>
</evidence>
<dbReference type="Gene3D" id="1.10.10.10">
    <property type="entry name" value="Winged helix-like DNA-binding domain superfamily/Winged helix DNA-binding domain"/>
    <property type="match status" value="1"/>
</dbReference>
<dbReference type="Pfam" id="PF12802">
    <property type="entry name" value="MarR_2"/>
    <property type="match status" value="1"/>
</dbReference>
<dbReference type="InterPro" id="IPR036388">
    <property type="entry name" value="WH-like_DNA-bd_sf"/>
</dbReference>
<feature type="coiled-coil region" evidence="1">
    <location>
        <begin position="149"/>
        <end position="176"/>
    </location>
</feature>
<dbReference type="SMART" id="SM00347">
    <property type="entry name" value="HTH_MARR"/>
    <property type="match status" value="1"/>
</dbReference>
<dbReference type="PANTHER" id="PTHR33164:SF57">
    <property type="entry name" value="MARR-FAMILY TRANSCRIPTIONAL REGULATOR"/>
    <property type="match status" value="1"/>
</dbReference>
<dbReference type="PRINTS" id="PR00598">
    <property type="entry name" value="HTHMARR"/>
</dbReference>
<reference evidence="3" key="1">
    <citation type="submission" date="2019-06" db="EMBL/GenBank/DDBJ databases">
        <authorList>
            <person name="Murdoch R.W."/>
            <person name="Fathepure B."/>
        </authorList>
    </citation>
    <scope>NUCLEOTIDE SEQUENCE</scope>
</reference>
<proteinExistence type="predicted"/>